<dbReference type="OrthoDB" id="8778965at2"/>
<dbReference type="Pfam" id="PF07589">
    <property type="entry name" value="PEP-CTERM"/>
    <property type="match status" value="1"/>
</dbReference>
<organism evidence="3 4">
    <name type="scientific">Pseudoduganella lurida</name>
    <dbReference type="NCBI Taxonomy" id="1036180"/>
    <lineage>
        <taxon>Bacteria</taxon>
        <taxon>Pseudomonadati</taxon>
        <taxon>Pseudomonadota</taxon>
        <taxon>Betaproteobacteria</taxon>
        <taxon>Burkholderiales</taxon>
        <taxon>Oxalobacteraceae</taxon>
        <taxon>Telluria group</taxon>
        <taxon>Pseudoduganella</taxon>
    </lineage>
</organism>
<dbReference type="AlphaFoldDB" id="A0A562R8A5"/>
<comment type="caution">
    <text evidence="3">The sequence shown here is derived from an EMBL/GenBank/DDBJ whole genome shotgun (WGS) entry which is preliminary data.</text>
</comment>
<feature type="signal peptide" evidence="1">
    <location>
        <begin position="1"/>
        <end position="20"/>
    </location>
</feature>
<dbReference type="RefSeq" id="WP_145649374.1">
    <property type="nucleotide sequence ID" value="NZ_VLLB01000004.1"/>
</dbReference>
<keyword evidence="4" id="KW-1185">Reference proteome</keyword>
<name>A0A562R8A5_9BURK</name>
<evidence type="ECO:0000259" key="2">
    <source>
        <dbReference type="Pfam" id="PF07589"/>
    </source>
</evidence>
<sequence length="158" mass="16035">MKLKFAVASLLAAVSMSSFAADQSVTVDLTDAVTFKGVGTLFDGGSDTITFTGLNAGVYNIIIDLTGQNISFNAGATTLNGVAGLAVDASQGKYKFLGVEATNESPFILELAGAVTGAKAAYTGVVNVSAVPEPTTYGMLLGGLGIMGFLARRKAKKA</sequence>
<dbReference type="NCBIfam" id="TIGR02595">
    <property type="entry name" value="PEP_CTERM"/>
    <property type="match status" value="1"/>
</dbReference>
<keyword evidence="1" id="KW-0732">Signal</keyword>
<feature type="domain" description="Ice-binding protein C-terminal" evidence="2">
    <location>
        <begin position="130"/>
        <end position="154"/>
    </location>
</feature>
<evidence type="ECO:0000313" key="4">
    <source>
        <dbReference type="Proteomes" id="UP000318431"/>
    </source>
</evidence>
<dbReference type="NCBIfam" id="NF038126">
    <property type="entry name" value="PEP_CTERM_FxDxF"/>
    <property type="match status" value="1"/>
</dbReference>
<evidence type="ECO:0000313" key="3">
    <source>
        <dbReference type="EMBL" id="TWI65113.1"/>
    </source>
</evidence>
<dbReference type="Proteomes" id="UP000318431">
    <property type="component" value="Unassembled WGS sequence"/>
</dbReference>
<dbReference type="EMBL" id="VLLB01000004">
    <property type="protein sequence ID" value="TWI65113.1"/>
    <property type="molecule type" value="Genomic_DNA"/>
</dbReference>
<accession>A0A562R8A5</accession>
<gene>
    <name evidence="3" type="ORF">IP91_02519</name>
</gene>
<reference evidence="3 4" key="1">
    <citation type="journal article" date="2015" name="Stand. Genomic Sci.">
        <title>Genomic Encyclopedia of Bacterial and Archaeal Type Strains, Phase III: the genomes of soil and plant-associated and newly described type strains.</title>
        <authorList>
            <person name="Whitman W.B."/>
            <person name="Woyke T."/>
            <person name="Klenk H.P."/>
            <person name="Zhou Y."/>
            <person name="Lilburn T.G."/>
            <person name="Beck B.J."/>
            <person name="De Vos P."/>
            <person name="Vandamme P."/>
            <person name="Eisen J.A."/>
            <person name="Garrity G."/>
            <person name="Hugenholtz P."/>
            <person name="Kyrpides N.C."/>
        </authorList>
    </citation>
    <scope>NUCLEOTIDE SEQUENCE [LARGE SCALE GENOMIC DNA]</scope>
    <source>
        <strain evidence="3 4">CGMCC 1.10822</strain>
    </source>
</reference>
<evidence type="ECO:0000256" key="1">
    <source>
        <dbReference type="SAM" id="SignalP"/>
    </source>
</evidence>
<feature type="chain" id="PRO_5021716628" evidence="1">
    <location>
        <begin position="21"/>
        <end position="158"/>
    </location>
</feature>
<protein>
    <submittedName>
        <fullName evidence="3">Putative secreted protein with PEP-CTERM sorting signal</fullName>
    </submittedName>
</protein>
<proteinExistence type="predicted"/>
<dbReference type="InterPro" id="IPR013424">
    <property type="entry name" value="Ice-binding_C"/>
</dbReference>